<comment type="caution">
    <text evidence="2">The sequence shown here is derived from an EMBL/GenBank/DDBJ whole genome shotgun (WGS) entry which is preliminary data.</text>
</comment>
<proteinExistence type="predicted"/>
<organism evidence="2 3">
    <name type="scientific">Candidatus Thiomargarita nelsonii</name>
    <dbReference type="NCBI Taxonomy" id="1003181"/>
    <lineage>
        <taxon>Bacteria</taxon>
        <taxon>Pseudomonadati</taxon>
        <taxon>Pseudomonadota</taxon>
        <taxon>Gammaproteobacteria</taxon>
        <taxon>Thiotrichales</taxon>
        <taxon>Thiotrichaceae</taxon>
        <taxon>Thiomargarita</taxon>
    </lineage>
</organism>
<dbReference type="EMBL" id="LUTY01000455">
    <property type="protein sequence ID" value="OAD23273.1"/>
    <property type="molecule type" value="Genomic_DNA"/>
</dbReference>
<name>A0A176S5D0_9GAMM</name>
<feature type="domain" description="Tc1-like transposase DDE" evidence="1">
    <location>
        <begin position="42"/>
        <end position="230"/>
    </location>
</feature>
<dbReference type="PANTHER" id="PTHR33939:SF1">
    <property type="entry name" value="DUF4371 DOMAIN-CONTAINING PROTEIN"/>
    <property type="match status" value="1"/>
</dbReference>
<accession>A0A176S5D0</accession>
<dbReference type="InterPro" id="IPR038717">
    <property type="entry name" value="Tc1-like_DDE_dom"/>
</dbReference>
<evidence type="ECO:0000313" key="2">
    <source>
        <dbReference type="EMBL" id="OAD23273.1"/>
    </source>
</evidence>
<dbReference type="AlphaFoldDB" id="A0A176S5D0"/>
<evidence type="ECO:0000313" key="3">
    <source>
        <dbReference type="Proteomes" id="UP000076962"/>
    </source>
</evidence>
<dbReference type="Proteomes" id="UP000076962">
    <property type="component" value="Unassembled WGS sequence"/>
</dbReference>
<evidence type="ECO:0000259" key="1">
    <source>
        <dbReference type="Pfam" id="PF13358"/>
    </source>
</evidence>
<dbReference type="PANTHER" id="PTHR33939">
    <property type="entry name" value="PROTEIN CBG22215"/>
    <property type="match status" value="1"/>
</dbReference>
<keyword evidence="3" id="KW-1185">Reference proteome</keyword>
<reference evidence="2 3" key="1">
    <citation type="submission" date="2016-05" db="EMBL/GenBank/DDBJ databases">
        <title>Single-cell genome of chain-forming Candidatus Thiomargarita nelsonii and comparison to other large sulfur-oxidizing bacteria.</title>
        <authorList>
            <person name="Winkel M."/>
            <person name="Salman V."/>
            <person name="Woyke T."/>
            <person name="Schulz-Vogt H."/>
            <person name="Richter M."/>
            <person name="Flood B."/>
            <person name="Bailey J."/>
            <person name="Amann R."/>
            <person name="Mussmann M."/>
        </authorList>
    </citation>
    <scope>NUCLEOTIDE SEQUENCE [LARGE SCALE GENOMIC DNA]</scope>
    <source>
        <strain evidence="2 3">THI036</strain>
    </source>
</reference>
<protein>
    <recommendedName>
        <fullName evidence="1">Tc1-like transposase DDE domain-containing protein</fullName>
    </recommendedName>
</protein>
<dbReference type="Gene3D" id="3.30.420.10">
    <property type="entry name" value="Ribonuclease H-like superfamily/Ribonuclease H"/>
    <property type="match status" value="1"/>
</dbReference>
<dbReference type="GO" id="GO:0003676">
    <property type="term" value="F:nucleic acid binding"/>
    <property type="evidence" value="ECO:0007669"/>
    <property type="project" value="InterPro"/>
</dbReference>
<dbReference type="InterPro" id="IPR036397">
    <property type="entry name" value="RNaseH_sf"/>
</dbReference>
<sequence length="283" mass="33604">MGFSYSRTRKKTRSLREKLYVRQQRHSYLYNIRNLRNLGYKLVYLDESFLHHYHGLQFSWFSETEGDYLERPAGKGRRWCFIHAMLQTGLIANALYIFEAKNSTGDYHNMFNAQHFQEWWMNQLMPNLPDKSVVVIDRATFHLVPEEQIIPAAMKKIELQTWLTQKQVPWEEHWLKPQLIEQVDASIDKTPIVQKLAEQKGHKILLLPVHHPELNPIETIWAIVKNECGKLLRQGIKFKEVRQHLEIAFSHITSETCQGLYDKIQTKEDEYWLADVELDSIEE</sequence>
<dbReference type="Pfam" id="PF13358">
    <property type="entry name" value="DDE_3"/>
    <property type="match status" value="1"/>
</dbReference>
<gene>
    <name evidence="2" type="ORF">THIOM_000900</name>
</gene>